<dbReference type="PANTHER" id="PTHR42953">
    <property type="entry name" value="HIGH-AFFINITY ZINC UPTAKE SYSTEM PROTEIN ZNUA-RELATED"/>
    <property type="match status" value="1"/>
</dbReference>
<dbReference type="GO" id="GO:0007155">
    <property type="term" value="P:cell adhesion"/>
    <property type="evidence" value="ECO:0007669"/>
    <property type="project" value="InterPro"/>
</dbReference>
<reference evidence="8 9" key="1">
    <citation type="submission" date="2007-03" db="EMBL/GenBank/DDBJ databases">
        <authorList>
            <person name="Stal L."/>
            <person name="Ferriera S."/>
            <person name="Johnson J."/>
            <person name="Kravitz S."/>
            <person name="Beeson K."/>
            <person name="Sutton G."/>
            <person name="Rogers Y.-H."/>
            <person name="Friedman R."/>
            <person name="Frazier M."/>
            <person name="Venter J.C."/>
        </authorList>
    </citation>
    <scope>NUCLEOTIDE SEQUENCE [LARGE SCALE GENOMIC DNA]</scope>
    <source>
        <strain evidence="8 9">CCY0110</strain>
    </source>
</reference>
<evidence type="ECO:0000256" key="7">
    <source>
        <dbReference type="SAM" id="SignalP"/>
    </source>
</evidence>
<dbReference type="AlphaFoldDB" id="A3IH43"/>
<dbReference type="Pfam" id="PF01297">
    <property type="entry name" value="ZnuA"/>
    <property type="match status" value="1"/>
</dbReference>
<dbReference type="InterPro" id="IPR050492">
    <property type="entry name" value="Bact_metal-bind_prot9"/>
</dbReference>
<evidence type="ECO:0000313" key="8">
    <source>
        <dbReference type="EMBL" id="EAZ94285.1"/>
    </source>
</evidence>
<dbReference type="OrthoDB" id="9793396at2"/>
<dbReference type="GO" id="GO:0046872">
    <property type="term" value="F:metal ion binding"/>
    <property type="evidence" value="ECO:0007669"/>
    <property type="project" value="UniProtKB-KW"/>
</dbReference>
<dbReference type="Gene3D" id="3.40.50.1980">
    <property type="entry name" value="Nitrogenase molybdenum iron protein domain"/>
    <property type="match status" value="2"/>
</dbReference>
<dbReference type="SUPFAM" id="SSF53807">
    <property type="entry name" value="Helical backbone' metal receptor"/>
    <property type="match status" value="1"/>
</dbReference>
<evidence type="ECO:0000256" key="1">
    <source>
        <dbReference type="ARBA" id="ARBA00004196"/>
    </source>
</evidence>
<accession>A3IH43</accession>
<keyword evidence="9" id="KW-1185">Reference proteome</keyword>
<organism evidence="8 9">
    <name type="scientific">Crocosphaera chwakensis CCY0110</name>
    <dbReference type="NCBI Taxonomy" id="391612"/>
    <lineage>
        <taxon>Bacteria</taxon>
        <taxon>Bacillati</taxon>
        <taxon>Cyanobacteriota</taxon>
        <taxon>Cyanophyceae</taxon>
        <taxon>Oscillatoriophycideae</taxon>
        <taxon>Chroococcales</taxon>
        <taxon>Aphanothecaceae</taxon>
        <taxon>Crocosphaera</taxon>
        <taxon>Crocosphaera chwakensis</taxon>
    </lineage>
</organism>
<name>A3IH43_9CHRO</name>
<dbReference type="InterPro" id="IPR006128">
    <property type="entry name" value="Lipoprotein_PsaA-like"/>
</dbReference>
<dbReference type="Proteomes" id="UP000003781">
    <property type="component" value="Unassembled WGS sequence"/>
</dbReference>
<dbReference type="PRINTS" id="PR00691">
    <property type="entry name" value="ADHESINB"/>
</dbReference>
<dbReference type="GO" id="GO:0030001">
    <property type="term" value="P:metal ion transport"/>
    <property type="evidence" value="ECO:0007669"/>
    <property type="project" value="InterPro"/>
</dbReference>
<evidence type="ECO:0000256" key="2">
    <source>
        <dbReference type="ARBA" id="ARBA00022448"/>
    </source>
</evidence>
<evidence type="ECO:0000256" key="4">
    <source>
        <dbReference type="ARBA" id="ARBA00022729"/>
    </source>
</evidence>
<evidence type="ECO:0000313" key="9">
    <source>
        <dbReference type="Proteomes" id="UP000003781"/>
    </source>
</evidence>
<dbReference type="PANTHER" id="PTHR42953:SF1">
    <property type="entry name" value="METAL-BINDING PROTEIN HI_0362-RELATED"/>
    <property type="match status" value="1"/>
</dbReference>
<dbReference type="RefSeq" id="WP_008272625.1">
    <property type="nucleotide sequence ID" value="NZ_AAXW01000001.1"/>
</dbReference>
<dbReference type="PROSITE" id="PS51257">
    <property type="entry name" value="PROKAR_LIPOPROTEIN"/>
    <property type="match status" value="1"/>
</dbReference>
<proteinExistence type="inferred from homology"/>
<evidence type="ECO:0000256" key="5">
    <source>
        <dbReference type="RuleBase" id="RU003512"/>
    </source>
</evidence>
<dbReference type="GO" id="GO:0030313">
    <property type="term" value="C:cell envelope"/>
    <property type="evidence" value="ECO:0007669"/>
    <property type="project" value="UniProtKB-SubCell"/>
</dbReference>
<keyword evidence="2 5" id="KW-0813">Transport</keyword>
<comment type="caution">
    <text evidence="8">The sequence shown here is derived from an EMBL/GenBank/DDBJ whole genome shotgun (WGS) entry which is preliminary data.</text>
</comment>
<dbReference type="InterPro" id="IPR006129">
    <property type="entry name" value="AdhesinB"/>
</dbReference>
<keyword evidence="4 7" id="KW-0732">Signal</keyword>
<feature type="signal peptide" evidence="7">
    <location>
        <begin position="1"/>
        <end position="26"/>
    </location>
</feature>
<dbReference type="PRINTS" id="PR00690">
    <property type="entry name" value="ADHESNFAMILY"/>
</dbReference>
<feature type="region of interest" description="Disordered" evidence="6">
    <location>
        <begin position="128"/>
        <end position="149"/>
    </location>
</feature>
<feature type="chain" id="PRO_5002653086" evidence="7">
    <location>
        <begin position="27"/>
        <end position="334"/>
    </location>
</feature>
<sequence length="334" mass="37149">MLSLFKLNYSLLPCTLLMGLVGCATSQPEAVTPTDNRPLVVATTSILCDLTEQLAQETINLQCLLDPGVDPHLYQPTPEDRQAIDKAQLILYGGYNFDASLIQLIEASNNSAPKIAVHEQAVSQPLMGKEHNHDHNHNHEENRDQVTENLPDPHIWHDANNGIKIVQVITQTLETLQPDQAEQYQNNQVKMTEKLTAIDNWIKEQIATIPVRQRKLVMTHDALGYYVNAYNLTFEGALEGFSTEESPTASRVSELVKEVKKTQVPTIFTENTINPKLIETVAKEANVKVAQQQLYTDGLGETGTSGDSYQKMLISNTQTIVIGLGGTYQPFQSR</sequence>
<dbReference type="InterPro" id="IPR006127">
    <property type="entry name" value="ZnuA-like"/>
</dbReference>
<comment type="subcellular location">
    <subcellularLocation>
        <location evidence="1">Cell envelope</location>
    </subcellularLocation>
</comment>
<dbReference type="EMBL" id="AAXW01000001">
    <property type="protein sequence ID" value="EAZ94285.1"/>
    <property type="molecule type" value="Genomic_DNA"/>
</dbReference>
<feature type="compositionally biased region" description="Basic and acidic residues" evidence="6">
    <location>
        <begin position="128"/>
        <end position="146"/>
    </location>
</feature>
<keyword evidence="3" id="KW-0479">Metal-binding</keyword>
<evidence type="ECO:0000256" key="3">
    <source>
        <dbReference type="ARBA" id="ARBA00022723"/>
    </source>
</evidence>
<evidence type="ECO:0000256" key="6">
    <source>
        <dbReference type="SAM" id="MobiDB-lite"/>
    </source>
</evidence>
<comment type="similarity">
    <text evidence="5">Belongs to the bacterial solute-binding protein 9 family.</text>
</comment>
<dbReference type="eggNOG" id="COG0803">
    <property type="taxonomic scope" value="Bacteria"/>
</dbReference>
<protein>
    <submittedName>
        <fullName evidence="8">Mn transporter MntC</fullName>
    </submittedName>
</protein>
<gene>
    <name evidence="8" type="ORF">CY0110_10432</name>
</gene>